<dbReference type="SMART" id="SM00388">
    <property type="entry name" value="HisKA"/>
    <property type="match status" value="1"/>
</dbReference>
<evidence type="ECO:0000256" key="4">
    <source>
        <dbReference type="ARBA" id="ARBA00022475"/>
    </source>
</evidence>
<dbReference type="Pfam" id="PF02518">
    <property type="entry name" value="HATPase_c"/>
    <property type="match status" value="2"/>
</dbReference>
<dbReference type="CDD" id="cd00082">
    <property type="entry name" value="HisKA"/>
    <property type="match status" value="1"/>
</dbReference>
<dbReference type="SMART" id="SM00387">
    <property type="entry name" value="HATPase_c"/>
    <property type="match status" value="2"/>
</dbReference>
<evidence type="ECO:0000256" key="3">
    <source>
        <dbReference type="ARBA" id="ARBA00012438"/>
    </source>
</evidence>
<dbReference type="SUPFAM" id="SSF55874">
    <property type="entry name" value="ATPase domain of HSP90 chaperone/DNA topoisomerase II/histidine kinase"/>
    <property type="match status" value="2"/>
</dbReference>
<dbReference type="Pfam" id="PF07695">
    <property type="entry name" value="7TMR-DISM_7TM"/>
    <property type="match status" value="1"/>
</dbReference>
<evidence type="ECO:0000256" key="7">
    <source>
        <dbReference type="ARBA" id="ARBA00022741"/>
    </source>
</evidence>
<keyword evidence="6" id="KW-0808">Transferase</keyword>
<evidence type="ECO:0000256" key="13">
    <source>
        <dbReference type="SAM" id="Phobius"/>
    </source>
</evidence>
<evidence type="ECO:0000313" key="17">
    <source>
        <dbReference type="Proteomes" id="UP000193834"/>
    </source>
</evidence>
<feature type="domain" description="Histidine kinase" evidence="14">
    <location>
        <begin position="945"/>
        <end position="1043"/>
    </location>
</feature>
<dbReference type="AlphaFoldDB" id="A0A1X7K0U0"/>
<feature type="transmembrane region" description="Helical" evidence="13">
    <location>
        <begin position="380"/>
        <end position="396"/>
    </location>
</feature>
<evidence type="ECO:0000259" key="15">
    <source>
        <dbReference type="PROSITE" id="PS50110"/>
    </source>
</evidence>
<dbReference type="InterPro" id="IPR003594">
    <property type="entry name" value="HATPase_dom"/>
</dbReference>
<dbReference type="Pfam" id="PF06580">
    <property type="entry name" value="His_kinase"/>
    <property type="match status" value="1"/>
</dbReference>
<dbReference type="PANTHER" id="PTHR43047:SF72">
    <property type="entry name" value="OSMOSENSING HISTIDINE PROTEIN KINASE SLN1"/>
    <property type="match status" value="1"/>
</dbReference>
<evidence type="ECO:0000259" key="14">
    <source>
        <dbReference type="PROSITE" id="PS50109"/>
    </source>
</evidence>
<feature type="transmembrane region" description="Helical" evidence="13">
    <location>
        <begin position="408"/>
        <end position="426"/>
    </location>
</feature>
<keyword evidence="13" id="KW-1133">Transmembrane helix</keyword>
<evidence type="ECO:0000256" key="11">
    <source>
        <dbReference type="ARBA" id="ARBA00023136"/>
    </source>
</evidence>
<dbReference type="GO" id="GO:0009927">
    <property type="term" value="F:histidine phosphotransfer kinase activity"/>
    <property type="evidence" value="ECO:0007669"/>
    <property type="project" value="TreeGrafter"/>
</dbReference>
<keyword evidence="4" id="KW-1003">Cell membrane</keyword>
<dbReference type="InterPro" id="IPR001789">
    <property type="entry name" value="Sig_transdc_resp-reg_receiver"/>
</dbReference>
<dbReference type="STRING" id="1852522.SAMN06295960_1948"/>
<dbReference type="PRINTS" id="PR00344">
    <property type="entry name" value="BCTRLSENSOR"/>
</dbReference>
<dbReference type="InterPro" id="IPR008979">
    <property type="entry name" value="Galactose-bd-like_sf"/>
</dbReference>
<dbReference type="GO" id="GO:0005524">
    <property type="term" value="F:ATP binding"/>
    <property type="evidence" value="ECO:0007669"/>
    <property type="project" value="UniProtKB-KW"/>
</dbReference>
<feature type="transmembrane region" description="Helical" evidence="13">
    <location>
        <begin position="324"/>
        <end position="342"/>
    </location>
</feature>
<dbReference type="InterPro" id="IPR011006">
    <property type="entry name" value="CheY-like_superfamily"/>
</dbReference>
<dbReference type="SUPFAM" id="SSF52172">
    <property type="entry name" value="CheY-like"/>
    <property type="match status" value="1"/>
</dbReference>
<sequence>MVDEGIPRILSNPSCMMKKRKIMMLAGLFLFILTSIRFVWIAYHKTPDHPHAVQGILDLSKWDFALNRSITLDGEWEFYPNSLLVDHPLTIDEAYRKQRSERSYIQVPSDWSSLLSPQDHRTNGYASYRLRIRIDAERQQSYALRMAGIVSASAVYVDGRRIGHSGQPAIAEEHYISRNVPYTVSFTTENDEIDLVVHVANYDDTLKGGILESIKFGSEAAVNSEQTISTNMQWLMCFFLLIHIIYGIVLYVVGLREKSLVYLWLAACFAIMITLVDDHRLLFHFLPFHYEWFIRLFQWSYLGVALFLMLGLREILPKYATGRFVRYFIWVITFYAIFVLIVPAKYSVWAIPAFYVVYTLLFLYIPVVTFRTVMNNYEDALSLAFVATAFSTNVIWGLMKNAGLIENVYYPIDFFAAFIAFAVFWFRQYLRTVQQTKNDAIKLQQADKMKDEFLANTSHELRTPLHGVINIAQNVLEEERGSLRSENVQNLEMLISVGKRMSFIINDLLDFTQLREGRVLLKLEQVRVQSLASGVLDMLRFMIKGRPIQLIMAIPDSFPPVQADEKRLVQILFNLVHNAIKFTDEGTVAVRAEIHQEMAYIYVEDTGVGMDEELQRRVFRAYEQGDVNRIASVGGIGLGLNICKHMVELHGGSLFVQSTVGEGSVFSITLPLSRAMDVQEDNRLVSPHVAASMPNEQMDDSSGSISLRHQMHHKLKRQILIVDDDNVNLKVLADMLPAAQYVVDTAWSGSEAIAMLDKKQWDLIIADVMMPMMSGYEMTTLVRKRYSLSELPILLLTARSNPEDIHSGFMAGANDYVTKPVDALELRSRVQALTDLKQSVHDRLRMEAAYLQAQIKPHFLFNALNSITALSTIDLDKMNGMIDAFSLYLRYSFDLLNAEKFVSIEHELELVRSYLYIEQVRFPDRLEVVWDVEFSTEVLLPPLTIQPLVENAVRHGLMKRAQGGVIRIVIREDAQALHINILDNGVGMDKELAAQLLDGDGDAQKGIGLSNTDRRLKQLYGKGLRIDSALHQGTTVSFSIITE</sequence>
<dbReference type="InterPro" id="IPR003661">
    <property type="entry name" value="HisK_dim/P_dom"/>
</dbReference>
<keyword evidence="7" id="KW-0547">Nucleotide-binding</keyword>
<evidence type="ECO:0000256" key="9">
    <source>
        <dbReference type="ARBA" id="ARBA00022840"/>
    </source>
</evidence>
<proteinExistence type="predicted"/>
<reference evidence="16 17" key="1">
    <citation type="submission" date="2017-04" db="EMBL/GenBank/DDBJ databases">
        <authorList>
            <person name="Afonso C.L."/>
            <person name="Miller P.J."/>
            <person name="Scott M.A."/>
            <person name="Spackman E."/>
            <person name="Goraichik I."/>
            <person name="Dimitrov K.M."/>
            <person name="Suarez D.L."/>
            <person name="Swayne D.E."/>
        </authorList>
    </citation>
    <scope>NUCLEOTIDE SEQUENCE [LARGE SCALE GENOMIC DNA]</scope>
    <source>
        <strain evidence="16 17">11</strain>
    </source>
</reference>
<keyword evidence="10" id="KW-0902">Two-component regulatory system</keyword>
<dbReference type="FunFam" id="3.30.565.10:FF:000023">
    <property type="entry name" value="PAS domain-containing sensor histidine kinase"/>
    <property type="match status" value="1"/>
</dbReference>
<feature type="domain" description="Response regulatory" evidence="15">
    <location>
        <begin position="718"/>
        <end position="834"/>
    </location>
</feature>
<keyword evidence="13" id="KW-0812">Transmembrane</keyword>
<dbReference type="PANTHER" id="PTHR43047">
    <property type="entry name" value="TWO-COMPONENT HISTIDINE PROTEIN KINASE"/>
    <property type="match status" value="1"/>
</dbReference>
<keyword evidence="11 13" id="KW-0472">Membrane</keyword>
<gene>
    <name evidence="16" type="ORF">SAMN06295960_1948</name>
</gene>
<protein>
    <recommendedName>
        <fullName evidence="3">histidine kinase</fullName>
        <ecNumber evidence="3">2.7.13.3</ecNumber>
    </recommendedName>
</protein>
<evidence type="ECO:0000256" key="8">
    <source>
        <dbReference type="ARBA" id="ARBA00022777"/>
    </source>
</evidence>
<feature type="domain" description="Histidine kinase" evidence="14">
    <location>
        <begin position="456"/>
        <end position="674"/>
    </location>
</feature>
<dbReference type="CDD" id="cd16922">
    <property type="entry name" value="HATPase_EvgS-ArcB-TorS-like"/>
    <property type="match status" value="1"/>
</dbReference>
<evidence type="ECO:0000256" key="1">
    <source>
        <dbReference type="ARBA" id="ARBA00000085"/>
    </source>
</evidence>
<name>A0A1X7K0U0_9BACL</name>
<dbReference type="PROSITE" id="PS50110">
    <property type="entry name" value="RESPONSE_REGULATORY"/>
    <property type="match status" value="1"/>
</dbReference>
<dbReference type="GO" id="GO:0005886">
    <property type="term" value="C:plasma membrane"/>
    <property type="evidence" value="ECO:0007669"/>
    <property type="project" value="UniProtKB-SubCell"/>
</dbReference>
<dbReference type="EC" id="2.7.13.3" evidence="3"/>
<keyword evidence="5 12" id="KW-0597">Phosphoprotein</keyword>
<dbReference type="InterPro" id="IPR010559">
    <property type="entry name" value="Sig_transdc_His_kin_internal"/>
</dbReference>
<keyword evidence="9" id="KW-0067">ATP-binding</keyword>
<accession>A0A1X7K0U0</accession>
<organism evidence="16 17">
    <name type="scientific">Paenibacillus aquistagni</name>
    <dbReference type="NCBI Taxonomy" id="1852522"/>
    <lineage>
        <taxon>Bacteria</taxon>
        <taxon>Bacillati</taxon>
        <taxon>Bacillota</taxon>
        <taxon>Bacilli</taxon>
        <taxon>Bacillales</taxon>
        <taxon>Paenibacillaceae</taxon>
        <taxon>Paenibacillus</taxon>
    </lineage>
</organism>
<dbReference type="InterPro" id="IPR011623">
    <property type="entry name" value="7TMR_DISM_rcpt_extracell_dom1"/>
</dbReference>
<dbReference type="Proteomes" id="UP000193834">
    <property type="component" value="Unassembled WGS sequence"/>
</dbReference>
<feature type="transmembrane region" description="Helical" evidence="13">
    <location>
        <begin position="348"/>
        <end position="368"/>
    </location>
</feature>
<dbReference type="Gene3D" id="2.60.120.260">
    <property type="entry name" value="Galactose-binding domain-like"/>
    <property type="match status" value="1"/>
</dbReference>
<dbReference type="EMBL" id="FXAZ01000002">
    <property type="protein sequence ID" value="SMG34252.1"/>
    <property type="molecule type" value="Genomic_DNA"/>
</dbReference>
<dbReference type="SMART" id="SM00448">
    <property type="entry name" value="REC"/>
    <property type="match status" value="1"/>
</dbReference>
<dbReference type="Pfam" id="PF00512">
    <property type="entry name" value="HisKA"/>
    <property type="match status" value="1"/>
</dbReference>
<dbReference type="Gene3D" id="1.10.287.130">
    <property type="match status" value="1"/>
</dbReference>
<comment type="subcellular location">
    <subcellularLocation>
        <location evidence="2">Cell membrane</location>
    </subcellularLocation>
</comment>
<dbReference type="Gene3D" id="3.30.565.10">
    <property type="entry name" value="Histidine kinase-like ATPase, C-terminal domain"/>
    <property type="match status" value="2"/>
</dbReference>
<feature type="transmembrane region" description="Helical" evidence="13">
    <location>
        <begin position="260"/>
        <end position="276"/>
    </location>
</feature>
<dbReference type="InterPro" id="IPR005467">
    <property type="entry name" value="His_kinase_dom"/>
</dbReference>
<dbReference type="SUPFAM" id="SSF47384">
    <property type="entry name" value="Homodimeric domain of signal transducing histidine kinase"/>
    <property type="match status" value="1"/>
</dbReference>
<evidence type="ECO:0000313" key="16">
    <source>
        <dbReference type="EMBL" id="SMG34252.1"/>
    </source>
</evidence>
<dbReference type="CDD" id="cd17574">
    <property type="entry name" value="REC_OmpR"/>
    <property type="match status" value="1"/>
</dbReference>
<comment type="catalytic activity">
    <reaction evidence="1">
        <text>ATP + protein L-histidine = ADP + protein N-phospho-L-histidine.</text>
        <dbReference type="EC" id="2.7.13.3"/>
    </reaction>
</comment>
<evidence type="ECO:0000256" key="2">
    <source>
        <dbReference type="ARBA" id="ARBA00004236"/>
    </source>
</evidence>
<feature type="modified residue" description="4-aspartylphosphate" evidence="12">
    <location>
        <position position="767"/>
    </location>
</feature>
<dbReference type="InterPro" id="IPR036890">
    <property type="entry name" value="HATPase_C_sf"/>
</dbReference>
<feature type="transmembrane region" description="Helical" evidence="13">
    <location>
        <begin position="232"/>
        <end position="253"/>
    </location>
</feature>
<evidence type="ECO:0000256" key="10">
    <source>
        <dbReference type="ARBA" id="ARBA00023012"/>
    </source>
</evidence>
<dbReference type="Pfam" id="PF00072">
    <property type="entry name" value="Response_reg"/>
    <property type="match status" value="1"/>
</dbReference>
<dbReference type="GO" id="GO:0000155">
    <property type="term" value="F:phosphorelay sensor kinase activity"/>
    <property type="evidence" value="ECO:0007669"/>
    <property type="project" value="InterPro"/>
</dbReference>
<dbReference type="SUPFAM" id="SSF49785">
    <property type="entry name" value="Galactose-binding domain-like"/>
    <property type="match status" value="1"/>
</dbReference>
<dbReference type="Gene3D" id="3.40.50.2300">
    <property type="match status" value="1"/>
</dbReference>
<feature type="transmembrane region" description="Helical" evidence="13">
    <location>
        <begin position="296"/>
        <end position="312"/>
    </location>
</feature>
<dbReference type="PROSITE" id="PS50109">
    <property type="entry name" value="HIS_KIN"/>
    <property type="match status" value="2"/>
</dbReference>
<evidence type="ECO:0000256" key="12">
    <source>
        <dbReference type="PROSITE-ProRule" id="PRU00169"/>
    </source>
</evidence>
<evidence type="ECO:0000256" key="6">
    <source>
        <dbReference type="ARBA" id="ARBA00022679"/>
    </source>
</evidence>
<feature type="transmembrane region" description="Helical" evidence="13">
    <location>
        <begin position="22"/>
        <end position="43"/>
    </location>
</feature>
<keyword evidence="17" id="KW-1185">Reference proteome</keyword>
<keyword evidence="8" id="KW-0418">Kinase</keyword>
<dbReference type="InterPro" id="IPR036097">
    <property type="entry name" value="HisK_dim/P_sf"/>
</dbReference>
<evidence type="ECO:0000256" key="5">
    <source>
        <dbReference type="ARBA" id="ARBA00022553"/>
    </source>
</evidence>
<dbReference type="InterPro" id="IPR004358">
    <property type="entry name" value="Sig_transdc_His_kin-like_C"/>
</dbReference>